<reference evidence="2 3" key="1">
    <citation type="submission" date="2009-02" db="EMBL/GenBank/DDBJ databases">
        <title>Annotation of Streptomyces hygroscopicus strain ATCC 53653.</title>
        <authorList>
            <consortium name="The Broad Institute Genome Sequencing Platform"/>
            <consortium name="Broad Institute Microbial Sequencing Center"/>
            <person name="Fischbach M."/>
            <person name="Godfrey P."/>
            <person name="Ward D."/>
            <person name="Young S."/>
            <person name="Zeng Q."/>
            <person name="Koehrsen M."/>
            <person name="Alvarado L."/>
            <person name="Berlin A.M."/>
            <person name="Bochicchio J."/>
            <person name="Borenstein D."/>
            <person name="Chapman S.B."/>
            <person name="Chen Z."/>
            <person name="Engels R."/>
            <person name="Freedman E."/>
            <person name="Gellesch M."/>
            <person name="Goldberg J."/>
            <person name="Griggs A."/>
            <person name="Gujja S."/>
            <person name="Heilman E.R."/>
            <person name="Heiman D.I."/>
            <person name="Hepburn T.A."/>
            <person name="Howarth C."/>
            <person name="Jen D."/>
            <person name="Larson L."/>
            <person name="Lewis B."/>
            <person name="Mehta T."/>
            <person name="Park D."/>
            <person name="Pearson M."/>
            <person name="Richards J."/>
            <person name="Roberts A."/>
            <person name="Saif S."/>
            <person name="Shea T.D."/>
            <person name="Shenoy N."/>
            <person name="Sisk P."/>
            <person name="Stolte C."/>
            <person name="Sykes S.N."/>
            <person name="Thomson T."/>
            <person name="Walk T."/>
            <person name="White J."/>
            <person name="Yandava C."/>
            <person name="Straight P."/>
            <person name="Clardy J."/>
            <person name="Hung D."/>
            <person name="Kolter R."/>
            <person name="Mekalanos J."/>
            <person name="Walker S."/>
            <person name="Walsh C.T."/>
            <person name="Wieland-Brown L.C."/>
            <person name="Haas B."/>
            <person name="Nusbaum C."/>
            <person name="Birren B."/>
        </authorList>
    </citation>
    <scope>NUCLEOTIDE SEQUENCE [LARGE SCALE GENOMIC DNA]</scope>
    <source>
        <strain evidence="2 3">ATCC 53653</strain>
    </source>
</reference>
<evidence type="ECO:0000313" key="3">
    <source>
        <dbReference type="Proteomes" id="UP000003963"/>
    </source>
</evidence>
<dbReference type="AlphaFoldDB" id="D9WWE3"/>
<sequence length="416" mass="41444">GGARGLQHLAEVPGRCTGGAWLDRMGRLLALDRELDGRTKTLVVDLGRGGETSPLLQITERSNDRLLLADPDSGLLLVRSDAPGDERLGWGVLGSTLPVRFPDCLRPPAQATATPFAIQPGQMLTPEACAVAFRIDAPAGGRPWVGVWRPSERRLRQFSAPEGWLAGSGLWSRDGELWLPYATRQVPCGLARVWLPEATAPRASAGSPAAPRVIRRAPRPAREPEVSGITPWRKVSGEAAVTHAGAVPHAGAGTDPRAGWGAGASFSAGASLGAGVRRSLGAGADADPGGGLGADAGAGLGAGRGLGTGGRFGTGASAGTSLGAGADTDPGGGLGTGTDLGPGASFGGVRRLGAGTDPRAAWGTDASGTGARRAGADTDLAAGARVGTGPDAAANPRAITSARASFGAGADSGVSA</sequence>
<feature type="non-terminal residue" evidence="2">
    <location>
        <position position="416"/>
    </location>
</feature>
<name>D9WWE3_9ACTN</name>
<feature type="compositionally biased region" description="Gly residues" evidence="1">
    <location>
        <begin position="330"/>
        <end position="346"/>
    </location>
</feature>
<feature type="region of interest" description="Disordered" evidence="1">
    <location>
        <begin position="321"/>
        <end position="376"/>
    </location>
</feature>
<protein>
    <submittedName>
        <fullName evidence="2">LigA protein</fullName>
    </submittedName>
</protein>
<proteinExistence type="predicted"/>
<evidence type="ECO:0000313" key="2">
    <source>
        <dbReference type="EMBL" id="EFL26599.1"/>
    </source>
</evidence>
<keyword evidence="3" id="KW-1185">Reference proteome</keyword>
<organism evidence="2 3">
    <name type="scientific">Streptomyces himastatinicus ATCC 53653</name>
    <dbReference type="NCBI Taxonomy" id="457427"/>
    <lineage>
        <taxon>Bacteria</taxon>
        <taxon>Bacillati</taxon>
        <taxon>Actinomycetota</taxon>
        <taxon>Actinomycetes</taxon>
        <taxon>Kitasatosporales</taxon>
        <taxon>Streptomycetaceae</taxon>
        <taxon>Streptomyces</taxon>
        <taxon>Streptomyces violaceusniger group</taxon>
    </lineage>
</organism>
<dbReference type="EMBL" id="GG657754">
    <property type="protein sequence ID" value="EFL26599.1"/>
    <property type="molecule type" value="Genomic_DNA"/>
</dbReference>
<feature type="non-terminal residue" evidence="2">
    <location>
        <position position="1"/>
    </location>
</feature>
<evidence type="ECO:0000256" key="1">
    <source>
        <dbReference type="SAM" id="MobiDB-lite"/>
    </source>
</evidence>
<gene>
    <name evidence="2" type="ORF">SSOG_06313</name>
</gene>
<accession>D9WWE3</accession>
<dbReference type="HOGENOM" id="CLU_661446_0_0_11"/>
<dbReference type="Proteomes" id="UP000003963">
    <property type="component" value="Unassembled WGS sequence"/>
</dbReference>